<protein>
    <submittedName>
        <fullName evidence="3">CubicO group peptidase, beta-lactamase class C family</fullName>
    </submittedName>
</protein>
<keyword evidence="4" id="KW-1185">Reference proteome</keyword>
<dbReference type="InterPro" id="IPR001466">
    <property type="entry name" value="Beta-lactam-related"/>
</dbReference>
<dbReference type="Proteomes" id="UP000199354">
    <property type="component" value="Unassembled WGS sequence"/>
</dbReference>
<name>A0A1G5KJH3_9FLAO</name>
<dbReference type="RefSeq" id="WP_091147347.1">
    <property type="nucleotide sequence ID" value="NZ_FMVF01000045.1"/>
</dbReference>
<dbReference type="InterPro" id="IPR050789">
    <property type="entry name" value="Diverse_Enzym_Activities"/>
</dbReference>
<evidence type="ECO:0000313" key="4">
    <source>
        <dbReference type="Proteomes" id="UP000199354"/>
    </source>
</evidence>
<feature type="signal peptide" evidence="1">
    <location>
        <begin position="1"/>
        <end position="21"/>
    </location>
</feature>
<gene>
    <name evidence="3" type="ORF">SAMN02927903_03341</name>
</gene>
<dbReference type="AlphaFoldDB" id="A0A1G5KJH3"/>
<dbReference type="InterPro" id="IPR012338">
    <property type="entry name" value="Beta-lactam/transpept-like"/>
</dbReference>
<proteinExistence type="predicted"/>
<accession>A0A1G5KJH3</accession>
<dbReference type="STRING" id="490189.SAMN02927903_03341"/>
<dbReference type="Pfam" id="PF00144">
    <property type="entry name" value="Beta-lactamase"/>
    <property type="match status" value="1"/>
</dbReference>
<feature type="chain" id="PRO_5011625842" evidence="1">
    <location>
        <begin position="22"/>
        <end position="356"/>
    </location>
</feature>
<evidence type="ECO:0000259" key="2">
    <source>
        <dbReference type="Pfam" id="PF00144"/>
    </source>
</evidence>
<reference evidence="3 4" key="1">
    <citation type="submission" date="2016-10" db="EMBL/GenBank/DDBJ databases">
        <authorList>
            <person name="de Groot N.N."/>
        </authorList>
    </citation>
    <scope>NUCLEOTIDE SEQUENCE [LARGE SCALE GENOMIC DNA]</scope>
    <source>
        <strain evidence="3 4">CGMCC 1.7031</strain>
    </source>
</reference>
<keyword evidence="1" id="KW-0732">Signal</keyword>
<dbReference type="PANTHER" id="PTHR43283:SF7">
    <property type="entry name" value="BETA-LACTAMASE-RELATED DOMAIN-CONTAINING PROTEIN"/>
    <property type="match status" value="1"/>
</dbReference>
<dbReference type="OrthoDB" id="9773047at2"/>
<feature type="domain" description="Beta-lactamase-related" evidence="2">
    <location>
        <begin position="81"/>
        <end position="346"/>
    </location>
</feature>
<organism evidence="3 4">
    <name type="scientific">Flavobacterium caeni</name>
    <dbReference type="NCBI Taxonomy" id="490189"/>
    <lineage>
        <taxon>Bacteria</taxon>
        <taxon>Pseudomonadati</taxon>
        <taxon>Bacteroidota</taxon>
        <taxon>Flavobacteriia</taxon>
        <taxon>Flavobacteriales</taxon>
        <taxon>Flavobacteriaceae</taxon>
        <taxon>Flavobacterium</taxon>
    </lineage>
</organism>
<dbReference type="Gene3D" id="3.40.710.10">
    <property type="entry name" value="DD-peptidase/beta-lactamase superfamily"/>
    <property type="match status" value="1"/>
</dbReference>
<evidence type="ECO:0000256" key="1">
    <source>
        <dbReference type="SAM" id="SignalP"/>
    </source>
</evidence>
<dbReference type="EMBL" id="FMVF01000045">
    <property type="protein sequence ID" value="SCZ00706.1"/>
    <property type="molecule type" value="Genomic_DNA"/>
</dbReference>
<dbReference type="PANTHER" id="PTHR43283">
    <property type="entry name" value="BETA-LACTAMASE-RELATED"/>
    <property type="match status" value="1"/>
</dbReference>
<dbReference type="SUPFAM" id="SSF56601">
    <property type="entry name" value="beta-lactamase/transpeptidase-like"/>
    <property type="match status" value="1"/>
</dbReference>
<evidence type="ECO:0000313" key="3">
    <source>
        <dbReference type="EMBL" id="SCZ00706.1"/>
    </source>
</evidence>
<sequence length="356" mass="41340">MRKFQSLLIIIFLFSQTNLIAQQFPKKNWANDLHPEKNGWDTTKLKNLRKFVIDSTQITGMMIIHKGSVVFEFGDVVENSYIASCRKSILAMLYGKYVKSGKINLNKTLNDLKIDDVGGLLPIEKEATIKDILEARSGVFHQASYPGDFLDLAPKRGSVKSGNYWLYSNWDFNVAGYIFEKETGQTIYDEIEKQLAKPLMMQDWKRELQKEEGDSTRSYFPAYPMFFSTRDMARVGLLMLNKGKWSDKQIIDEKWVQQMINPITSYTEVDKNIPIFRGKDYSFGYGLYWWLWQNITDNRFKGGYSALGHWGQTISIFPAIDAVVVFKTKDAYQRETPSNARYRTLQLAVRCYDKDR</sequence>